<dbReference type="AlphaFoldDB" id="A0A0E9X1Y9"/>
<protein>
    <submittedName>
        <fullName evidence="2">Uncharacterized protein</fullName>
    </submittedName>
</protein>
<reference evidence="2" key="1">
    <citation type="submission" date="2014-11" db="EMBL/GenBank/DDBJ databases">
        <authorList>
            <person name="Amaro Gonzalez C."/>
        </authorList>
    </citation>
    <scope>NUCLEOTIDE SEQUENCE</scope>
</reference>
<proteinExistence type="predicted"/>
<sequence>MIWVEFLVVLALNVVAVYLQMLLFMIPLREILRSCITCHYTVNSMTVFHALCDKYSPWRYYYPTLYTIRLQYNYIPPSKDFGDVLASW</sequence>
<keyword evidence="1" id="KW-0472">Membrane</keyword>
<name>A0A0E9X1Y9_ANGAN</name>
<organism evidence="2">
    <name type="scientific">Anguilla anguilla</name>
    <name type="common">European freshwater eel</name>
    <name type="synonym">Muraena anguilla</name>
    <dbReference type="NCBI Taxonomy" id="7936"/>
    <lineage>
        <taxon>Eukaryota</taxon>
        <taxon>Metazoa</taxon>
        <taxon>Chordata</taxon>
        <taxon>Craniata</taxon>
        <taxon>Vertebrata</taxon>
        <taxon>Euteleostomi</taxon>
        <taxon>Actinopterygii</taxon>
        <taxon>Neopterygii</taxon>
        <taxon>Teleostei</taxon>
        <taxon>Anguilliformes</taxon>
        <taxon>Anguillidae</taxon>
        <taxon>Anguilla</taxon>
    </lineage>
</organism>
<keyword evidence="1" id="KW-0812">Transmembrane</keyword>
<evidence type="ECO:0000313" key="2">
    <source>
        <dbReference type="EMBL" id="JAH96604.1"/>
    </source>
</evidence>
<accession>A0A0E9X1Y9</accession>
<evidence type="ECO:0000256" key="1">
    <source>
        <dbReference type="SAM" id="Phobius"/>
    </source>
</evidence>
<keyword evidence="1" id="KW-1133">Transmembrane helix</keyword>
<dbReference type="EMBL" id="GBXM01011973">
    <property type="protein sequence ID" value="JAH96604.1"/>
    <property type="molecule type" value="Transcribed_RNA"/>
</dbReference>
<feature type="transmembrane region" description="Helical" evidence="1">
    <location>
        <begin position="6"/>
        <end position="26"/>
    </location>
</feature>
<reference evidence="2" key="2">
    <citation type="journal article" date="2015" name="Fish Shellfish Immunol.">
        <title>Early steps in the European eel (Anguilla anguilla)-Vibrio vulnificus interaction in the gills: Role of the RtxA13 toxin.</title>
        <authorList>
            <person name="Callol A."/>
            <person name="Pajuelo D."/>
            <person name="Ebbesson L."/>
            <person name="Teles M."/>
            <person name="MacKenzie S."/>
            <person name="Amaro C."/>
        </authorList>
    </citation>
    <scope>NUCLEOTIDE SEQUENCE</scope>
</reference>